<gene>
    <name evidence="6" type="ORF">HYZ11_13305</name>
</gene>
<dbReference type="SUPFAM" id="SSF55781">
    <property type="entry name" value="GAF domain-like"/>
    <property type="match status" value="1"/>
</dbReference>
<evidence type="ECO:0000256" key="3">
    <source>
        <dbReference type="ARBA" id="ARBA00023163"/>
    </source>
</evidence>
<name>A0A932MQZ6_UNCTE</name>
<accession>A0A932MQZ6</accession>
<feature type="domain" description="HTH iclR-type" evidence="4">
    <location>
        <begin position="7"/>
        <end position="69"/>
    </location>
</feature>
<dbReference type="InterPro" id="IPR036388">
    <property type="entry name" value="WH-like_DNA-bd_sf"/>
</dbReference>
<evidence type="ECO:0000259" key="4">
    <source>
        <dbReference type="PROSITE" id="PS51077"/>
    </source>
</evidence>
<dbReference type="PANTHER" id="PTHR30136">
    <property type="entry name" value="HELIX-TURN-HELIX TRANSCRIPTIONAL REGULATOR, ICLR FAMILY"/>
    <property type="match status" value="1"/>
</dbReference>
<evidence type="ECO:0000313" key="7">
    <source>
        <dbReference type="Proteomes" id="UP000782312"/>
    </source>
</evidence>
<keyword evidence="3" id="KW-0804">Transcription</keyword>
<evidence type="ECO:0000313" key="6">
    <source>
        <dbReference type="EMBL" id="MBI3128576.1"/>
    </source>
</evidence>
<dbReference type="Pfam" id="PF01614">
    <property type="entry name" value="IclR_C"/>
    <property type="match status" value="1"/>
</dbReference>
<dbReference type="PROSITE" id="PS51078">
    <property type="entry name" value="ICLR_ED"/>
    <property type="match status" value="1"/>
</dbReference>
<dbReference type="AlphaFoldDB" id="A0A932MQZ6"/>
<feature type="domain" description="IclR-ED" evidence="5">
    <location>
        <begin position="70"/>
        <end position="253"/>
    </location>
</feature>
<dbReference type="InterPro" id="IPR005471">
    <property type="entry name" value="Tscrpt_reg_IclR_N"/>
</dbReference>
<organism evidence="6 7">
    <name type="scientific">Tectimicrobiota bacterium</name>
    <dbReference type="NCBI Taxonomy" id="2528274"/>
    <lineage>
        <taxon>Bacteria</taxon>
        <taxon>Pseudomonadati</taxon>
        <taxon>Nitrospinota/Tectimicrobiota group</taxon>
        <taxon>Candidatus Tectimicrobiota</taxon>
    </lineage>
</organism>
<dbReference type="Proteomes" id="UP000782312">
    <property type="component" value="Unassembled WGS sequence"/>
</dbReference>
<comment type="caution">
    <text evidence="6">The sequence shown here is derived from an EMBL/GenBank/DDBJ whole genome shotgun (WGS) entry which is preliminary data.</text>
</comment>
<reference evidence="6" key="1">
    <citation type="submission" date="2020-07" db="EMBL/GenBank/DDBJ databases">
        <title>Huge and variable diversity of episymbiotic CPR bacteria and DPANN archaea in groundwater ecosystems.</title>
        <authorList>
            <person name="He C.Y."/>
            <person name="Keren R."/>
            <person name="Whittaker M."/>
            <person name="Farag I.F."/>
            <person name="Doudna J."/>
            <person name="Cate J.H.D."/>
            <person name="Banfield J.F."/>
        </authorList>
    </citation>
    <scope>NUCLEOTIDE SEQUENCE</scope>
    <source>
        <strain evidence="6">NC_groundwater_763_Ag_S-0.2um_68_21</strain>
    </source>
</reference>
<dbReference type="Gene3D" id="3.30.450.40">
    <property type="match status" value="1"/>
</dbReference>
<dbReference type="EMBL" id="JACPUR010000032">
    <property type="protein sequence ID" value="MBI3128576.1"/>
    <property type="molecule type" value="Genomic_DNA"/>
</dbReference>
<dbReference type="SUPFAM" id="SSF46785">
    <property type="entry name" value="Winged helix' DNA-binding domain"/>
    <property type="match status" value="1"/>
</dbReference>
<dbReference type="InterPro" id="IPR050707">
    <property type="entry name" value="HTH_MetabolicPath_Reg"/>
</dbReference>
<dbReference type="Gene3D" id="1.10.10.10">
    <property type="entry name" value="Winged helix-like DNA-binding domain superfamily/Winged helix DNA-binding domain"/>
    <property type="match status" value="1"/>
</dbReference>
<dbReference type="InterPro" id="IPR029016">
    <property type="entry name" value="GAF-like_dom_sf"/>
</dbReference>
<dbReference type="PANTHER" id="PTHR30136:SF35">
    <property type="entry name" value="HTH-TYPE TRANSCRIPTIONAL REGULATOR RV1719"/>
    <property type="match status" value="1"/>
</dbReference>
<evidence type="ECO:0000256" key="1">
    <source>
        <dbReference type="ARBA" id="ARBA00023015"/>
    </source>
</evidence>
<dbReference type="InterPro" id="IPR036390">
    <property type="entry name" value="WH_DNA-bd_sf"/>
</dbReference>
<dbReference type="SMART" id="SM00346">
    <property type="entry name" value="HTH_ICLR"/>
    <property type="match status" value="1"/>
</dbReference>
<dbReference type="GO" id="GO:0003677">
    <property type="term" value="F:DNA binding"/>
    <property type="evidence" value="ECO:0007669"/>
    <property type="project" value="UniProtKB-KW"/>
</dbReference>
<keyword evidence="1" id="KW-0805">Transcription regulation</keyword>
<dbReference type="GO" id="GO:0045892">
    <property type="term" value="P:negative regulation of DNA-templated transcription"/>
    <property type="evidence" value="ECO:0007669"/>
    <property type="project" value="TreeGrafter"/>
</dbReference>
<evidence type="ECO:0000256" key="2">
    <source>
        <dbReference type="ARBA" id="ARBA00023125"/>
    </source>
</evidence>
<dbReference type="PROSITE" id="PS51077">
    <property type="entry name" value="HTH_ICLR"/>
    <property type="match status" value="1"/>
</dbReference>
<dbReference type="InterPro" id="IPR014757">
    <property type="entry name" value="Tscrpt_reg_IclR_C"/>
</dbReference>
<sequence>MLAANRSEGLRRGLRILGLFTSAQPEWGIRGIARRLELSPNQAYRAVKTLAEGGYLQKNRATEKYTLGLRAYELGMEAARRFGFPEARPHMQRLAAEILATITIRIEDGDDMVVIERVESPGRLRVHSIHGNRRPWSFNGAGAKLLASFRPDAELRLFIRKYGLTPFTDASITDEREVLEEAARIRRAGYAVNHGEDAPEIFGVAAPILRREGGSALVLVAAMPFGGLSPSRREEIVPMVVRTAQEIASLLGNGFQPAHGLA</sequence>
<proteinExistence type="predicted"/>
<dbReference type="FunFam" id="1.10.10.10:FF:000056">
    <property type="entry name" value="IclR family transcriptional regulator"/>
    <property type="match status" value="1"/>
</dbReference>
<keyword evidence="2" id="KW-0238">DNA-binding</keyword>
<dbReference type="Pfam" id="PF09339">
    <property type="entry name" value="HTH_IclR"/>
    <property type="match status" value="1"/>
</dbReference>
<protein>
    <submittedName>
        <fullName evidence="6">IclR family transcriptional regulator</fullName>
    </submittedName>
</protein>
<dbReference type="GO" id="GO:0003700">
    <property type="term" value="F:DNA-binding transcription factor activity"/>
    <property type="evidence" value="ECO:0007669"/>
    <property type="project" value="TreeGrafter"/>
</dbReference>
<evidence type="ECO:0000259" key="5">
    <source>
        <dbReference type="PROSITE" id="PS51078"/>
    </source>
</evidence>